<gene>
    <name evidence="4" type="ORF">CVT25_006762</name>
</gene>
<dbReference type="NCBIfam" id="TIGR01250">
    <property type="entry name" value="pro_imino_pep_2"/>
    <property type="match status" value="1"/>
</dbReference>
<dbReference type="GO" id="GO:0008233">
    <property type="term" value="F:peptidase activity"/>
    <property type="evidence" value="ECO:0007669"/>
    <property type="project" value="InterPro"/>
</dbReference>
<dbReference type="PRINTS" id="PR00111">
    <property type="entry name" value="ABHYDROLASE"/>
</dbReference>
<dbReference type="Pfam" id="PF00561">
    <property type="entry name" value="Abhydrolase_1"/>
    <property type="match status" value="2"/>
</dbReference>
<dbReference type="InterPro" id="IPR000073">
    <property type="entry name" value="AB_hydrolase_1"/>
</dbReference>
<dbReference type="OrthoDB" id="190201at2759"/>
<evidence type="ECO:0000313" key="4">
    <source>
        <dbReference type="EMBL" id="PPQ86687.1"/>
    </source>
</evidence>
<dbReference type="Proteomes" id="UP000283269">
    <property type="component" value="Unassembled WGS sequence"/>
</dbReference>
<accession>A0A409X7I7</accession>
<comment type="similarity">
    <text evidence="1">Belongs to the peptidase S33 family.</text>
</comment>
<feature type="domain" description="AB hydrolase-1" evidence="3">
    <location>
        <begin position="41"/>
        <end position="170"/>
    </location>
</feature>
<reference evidence="4 5" key="1">
    <citation type="journal article" date="2018" name="Evol. Lett.">
        <title>Horizontal gene cluster transfer increased hallucinogenic mushroom diversity.</title>
        <authorList>
            <person name="Reynolds H.T."/>
            <person name="Vijayakumar V."/>
            <person name="Gluck-Thaler E."/>
            <person name="Korotkin H.B."/>
            <person name="Matheny P.B."/>
            <person name="Slot J.C."/>
        </authorList>
    </citation>
    <scope>NUCLEOTIDE SEQUENCE [LARGE SCALE GENOMIC DNA]</scope>
    <source>
        <strain evidence="4 5">2631</strain>
    </source>
</reference>
<dbReference type="PANTHER" id="PTHR43433">
    <property type="entry name" value="HYDROLASE, ALPHA/BETA FOLD FAMILY PROTEIN"/>
    <property type="match status" value="1"/>
</dbReference>
<protein>
    <recommendedName>
        <fullName evidence="3">AB hydrolase-1 domain-containing protein</fullName>
    </recommendedName>
</protein>
<keyword evidence="2" id="KW-0378">Hydrolase</keyword>
<dbReference type="InParanoid" id="A0A409X7I7"/>
<dbReference type="InterPro" id="IPR050471">
    <property type="entry name" value="AB_hydrolase"/>
</dbReference>
<dbReference type="GO" id="GO:0006508">
    <property type="term" value="P:proteolysis"/>
    <property type="evidence" value="ECO:0007669"/>
    <property type="project" value="InterPro"/>
</dbReference>
<dbReference type="SUPFAM" id="SSF53474">
    <property type="entry name" value="alpha/beta-Hydrolases"/>
    <property type="match status" value="2"/>
</dbReference>
<dbReference type="EMBL" id="NHYD01002448">
    <property type="protein sequence ID" value="PPQ86687.1"/>
    <property type="molecule type" value="Genomic_DNA"/>
</dbReference>
<dbReference type="PRINTS" id="PR00793">
    <property type="entry name" value="PROAMNOPTASE"/>
</dbReference>
<name>A0A409X7I7_PSICY</name>
<dbReference type="InterPro" id="IPR002410">
    <property type="entry name" value="Peptidase_S33"/>
</dbReference>
<organism evidence="4 5">
    <name type="scientific">Psilocybe cyanescens</name>
    <dbReference type="NCBI Taxonomy" id="93625"/>
    <lineage>
        <taxon>Eukaryota</taxon>
        <taxon>Fungi</taxon>
        <taxon>Dikarya</taxon>
        <taxon>Basidiomycota</taxon>
        <taxon>Agaricomycotina</taxon>
        <taxon>Agaricomycetes</taxon>
        <taxon>Agaricomycetidae</taxon>
        <taxon>Agaricales</taxon>
        <taxon>Agaricineae</taxon>
        <taxon>Strophariaceae</taxon>
        <taxon>Psilocybe</taxon>
    </lineage>
</organism>
<evidence type="ECO:0000256" key="1">
    <source>
        <dbReference type="ARBA" id="ARBA00010088"/>
    </source>
</evidence>
<evidence type="ECO:0000256" key="2">
    <source>
        <dbReference type="ARBA" id="ARBA00022801"/>
    </source>
</evidence>
<dbReference type="STRING" id="93625.A0A409X7I7"/>
<dbReference type="Gene3D" id="3.40.50.1820">
    <property type="entry name" value="alpha/beta hydrolase"/>
    <property type="match status" value="2"/>
</dbReference>
<proteinExistence type="inferred from homology"/>
<dbReference type="PANTHER" id="PTHR43433:SF5">
    <property type="entry name" value="AB HYDROLASE-1 DOMAIN-CONTAINING PROTEIN"/>
    <property type="match status" value="1"/>
</dbReference>
<comment type="caution">
    <text evidence="4">The sequence shown here is derived from an EMBL/GenBank/DDBJ whole genome shotgun (WGS) entry which is preliminary data.</text>
</comment>
<evidence type="ECO:0000313" key="5">
    <source>
        <dbReference type="Proteomes" id="UP000283269"/>
    </source>
</evidence>
<dbReference type="AlphaFoldDB" id="A0A409X7I7"/>
<feature type="domain" description="AB hydrolase-1" evidence="3">
    <location>
        <begin position="297"/>
        <end position="540"/>
    </location>
</feature>
<keyword evidence="5" id="KW-1185">Reference proteome</keyword>
<dbReference type="InterPro" id="IPR029058">
    <property type="entry name" value="AB_hydrolase_fold"/>
</dbReference>
<evidence type="ECO:0000259" key="3">
    <source>
        <dbReference type="Pfam" id="PF00561"/>
    </source>
</evidence>
<dbReference type="InterPro" id="IPR005945">
    <property type="entry name" value="Pro_imino_pep"/>
</dbReference>
<sequence length="560" mass="62421">MSSKESPKITEGEIHFDVPSAGKPCKTWYKIFGDLSSGKRPLVALHGGPGVNSDYLEILSDITVSHSIPVVIYDQIGNGLSTHLQEKMGDARFWTVQLFIDELNNLLNNLGIADDFDLLGHSWGGIFAASFAITKPHGLKHLILASAPADMPLTIKSQEALRSQLSQDVQDVLNRHEAEGTTDSEEYRDACNVFNFRYVCRLDPMPQPILNGFGWIEKDPTVYMTMYYDEMTDVVVSPYFKAIPKVKWVKFSSALVMSTNESLKVTTGEIPFDVAAAGKPCKTWYKVFGDLNSGKRPLIALHGGPGVNSEYLEVLSDITITHSIPVIVYDQIGNGLSTHLQEKMGDEQFWTVQLFIDELNNLLKFFGIADNYDLLGHSWGGMLAASFAIRQPHGLKHLILASAPADMHATAESQENLRSQLPQDVQDILTKHEKDGTTDSDAYRAASDVFNFRYVCRINPMPQALLNGFGWIAKDPTVYMTMNGPSEFKIQGSLRNWSVLNEIHKINVPTLLTNGHYDEVTDVLVAPYFKAIPKVKWVVFAVSWVQSFRHFFSVVDILAA</sequence>